<dbReference type="EMBL" id="SJPY01000001">
    <property type="protein sequence ID" value="TWU44918.1"/>
    <property type="molecule type" value="Genomic_DNA"/>
</dbReference>
<gene>
    <name evidence="1" type="ORF">Q31b_00890</name>
</gene>
<name>A0A5C6E7X6_9BACT</name>
<dbReference type="RefSeq" id="WP_146597733.1">
    <property type="nucleotide sequence ID" value="NZ_SJPY01000001.1"/>
</dbReference>
<comment type="caution">
    <text evidence="1">The sequence shown here is derived from an EMBL/GenBank/DDBJ whole genome shotgun (WGS) entry which is preliminary data.</text>
</comment>
<organism evidence="1 2">
    <name type="scientific">Novipirellula aureliae</name>
    <dbReference type="NCBI Taxonomy" id="2527966"/>
    <lineage>
        <taxon>Bacteria</taxon>
        <taxon>Pseudomonadati</taxon>
        <taxon>Planctomycetota</taxon>
        <taxon>Planctomycetia</taxon>
        <taxon>Pirellulales</taxon>
        <taxon>Pirellulaceae</taxon>
        <taxon>Novipirellula</taxon>
    </lineage>
</organism>
<dbReference type="AlphaFoldDB" id="A0A5C6E7X6"/>
<evidence type="ECO:0000313" key="1">
    <source>
        <dbReference type="EMBL" id="TWU44918.1"/>
    </source>
</evidence>
<proteinExistence type="predicted"/>
<protein>
    <recommendedName>
        <fullName evidence="3">Replication-relaxation</fullName>
    </recommendedName>
</protein>
<sequence length="218" mass="24602">MDTNTVTALTTRDREVILALCTKVRLFTLDQIASTWWSESRSSRQTAQRRLAKLAEGELVHRQRLAVSPLPKLDTPVIAWSPGDMDPDFGAAAWILQSRWKEGSKTTTVYTATKKATRLFGGKSHKKLKSTPQATHDLGVSQIYLGLLQTNSENAKRWIGEDILAPYRIRQKLPDAVIADAPNTNPDLVLEFGGSYNRPRVQAFHKDCKDRNLPYELW</sequence>
<keyword evidence="2" id="KW-1185">Reference proteome</keyword>
<dbReference type="OrthoDB" id="280300at2"/>
<dbReference type="Proteomes" id="UP000315471">
    <property type="component" value="Unassembled WGS sequence"/>
</dbReference>
<accession>A0A5C6E7X6</accession>
<reference evidence="1 2" key="1">
    <citation type="submission" date="2019-02" db="EMBL/GenBank/DDBJ databases">
        <title>Deep-cultivation of Planctomycetes and their phenomic and genomic characterization uncovers novel biology.</title>
        <authorList>
            <person name="Wiegand S."/>
            <person name="Jogler M."/>
            <person name="Boedeker C."/>
            <person name="Pinto D."/>
            <person name="Vollmers J."/>
            <person name="Rivas-Marin E."/>
            <person name="Kohn T."/>
            <person name="Peeters S.H."/>
            <person name="Heuer A."/>
            <person name="Rast P."/>
            <person name="Oberbeckmann S."/>
            <person name="Bunk B."/>
            <person name="Jeske O."/>
            <person name="Meyerdierks A."/>
            <person name="Storesund J.E."/>
            <person name="Kallscheuer N."/>
            <person name="Luecker S."/>
            <person name="Lage O.M."/>
            <person name="Pohl T."/>
            <person name="Merkel B.J."/>
            <person name="Hornburger P."/>
            <person name="Mueller R.-W."/>
            <person name="Bruemmer F."/>
            <person name="Labrenz M."/>
            <person name="Spormann A.M."/>
            <person name="Op Den Camp H."/>
            <person name="Overmann J."/>
            <person name="Amann R."/>
            <person name="Jetten M.S.M."/>
            <person name="Mascher T."/>
            <person name="Medema M.H."/>
            <person name="Devos D.P."/>
            <person name="Kaster A.-K."/>
            <person name="Ovreas L."/>
            <person name="Rohde M."/>
            <person name="Galperin M.Y."/>
            <person name="Jogler C."/>
        </authorList>
    </citation>
    <scope>NUCLEOTIDE SEQUENCE [LARGE SCALE GENOMIC DNA]</scope>
    <source>
        <strain evidence="1 2">Q31b</strain>
    </source>
</reference>
<evidence type="ECO:0008006" key="3">
    <source>
        <dbReference type="Google" id="ProtNLM"/>
    </source>
</evidence>
<evidence type="ECO:0000313" key="2">
    <source>
        <dbReference type="Proteomes" id="UP000315471"/>
    </source>
</evidence>